<keyword evidence="1" id="KW-0500">Molybdenum</keyword>
<comment type="caution">
    <text evidence="5">The sequence shown here is derived from an EMBL/GenBank/DDBJ whole genome shotgun (WGS) entry which is preliminary data.</text>
</comment>
<dbReference type="STRING" id="897.B2D07_18400"/>
<dbReference type="SUPFAM" id="SSF54665">
    <property type="entry name" value="CO dehydrogenase molybdoprotein N-domain-like"/>
    <property type="match status" value="1"/>
</dbReference>
<dbReference type="Proteomes" id="UP000014977">
    <property type="component" value="Unassembled WGS sequence"/>
</dbReference>
<dbReference type="InterPro" id="IPR008274">
    <property type="entry name" value="AldOxase/xan_DH_MoCoBD1"/>
</dbReference>
<dbReference type="PANTHER" id="PTHR11908">
    <property type="entry name" value="XANTHINE DEHYDROGENASE"/>
    <property type="match status" value="1"/>
</dbReference>
<keyword evidence="6" id="KW-1185">Reference proteome</keyword>
<dbReference type="AlphaFoldDB" id="S7TU72"/>
<reference evidence="5 6" key="1">
    <citation type="journal article" date="2013" name="Genome Announc.">
        <title>Draft genome sequences for three mercury-methylating, sulfate-reducing bacteria.</title>
        <authorList>
            <person name="Brown S.D."/>
            <person name="Hurt R.A.Jr."/>
            <person name="Gilmour C.C."/>
            <person name="Elias D.A."/>
        </authorList>
    </citation>
    <scope>NUCLEOTIDE SEQUENCE [LARGE SCALE GENOMIC DNA]</scope>
    <source>
        <strain evidence="5 6">DSM 2059</strain>
    </source>
</reference>
<dbReference type="SUPFAM" id="SSF56003">
    <property type="entry name" value="Molybdenum cofactor-binding domain"/>
    <property type="match status" value="1"/>
</dbReference>
<dbReference type="FunFam" id="3.30.365.10:FF:000001">
    <property type="entry name" value="Xanthine dehydrogenase oxidase"/>
    <property type="match status" value="1"/>
</dbReference>
<accession>S7TU72</accession>
<dbReference type="InterPro" id="IPR016208">
    <property type="entry name" value="Ald_Oxase/xanthine_DH-like"/>
</dbReference>
<dbReference type="InterPro" id="IPR037165">
    <property type="entry name" value="AldOxase/xan_DH_Mopterin-bd_sf"/>
</dbReference>
<organism evidence="5 6">
    <name type="scientific">Desulfococcus multivorans DSM 2059</name>
    <dbReference type="NCBI Taxonomy" id="1121405"/>
    <lineage>
        <taxon>Bacteria</taxon>
        <taxon>Pseudomonadati</taxon>
        <taxon>Thermodesulfobacteriota</taxon>
        <taxon>Desulfobacteria</taxon>
        <taxon>Desulfobacterales</taxon>
        <taxon>Desulfococcaceae</taxon>
        <taxon>Desulfococcus</taxon>
    </lineage>
</organism>
<dbReference type="Pfam" id="PF01315">
    <property type="entry name" value="Ald_Xan_dh_C"/>
    <property type="match status" value="1"/>
</dbReference>
<evidence type="ECO:0000256" key="2">
    <source>
        <dbReference type="ARBA" id="ARBA00023002"/>
    </source>
</evidence>
<evidence type="ECO:0000256" key="1">
    <source>
        <dbReference type="ARBA" id="ARBA00022505"/>
    </source>
</evidence>
<dbReference type="GO" id="GO:0016491">
    <property type="term" value="F:oxidoreductase activity"/>
    <property type="evidence" value="ECO:0007669"/>
    <property type="project" value="UniProtKB-KW"/>
</dbReference>
<dbReference type="RefSeq" id="WP_020877162.1">
    <property type="nucleotide sequence ID" value="NZ_ATHJ01000084.1"/>
</dbReference>
<comment type="cofactor">
    <cofactor evidence="3">
        <name>Mo-molybdopterin cytosine dinucleotide</name>
        <dbReference type="ChEBI" id="CHEBI:71308"/>
    </cofactor>
</comment>
<dbReference type="PANTHER" id="PTHR11908:SF132">
    <property type="entry name" value="ALDEHYDE OXIDASE 1-RELATED"/>
    <property type="match status" value="1"/>
</dbReference>
<dbReference type="PATRIC" id="fig|1121405.3.peg.2039"/>
<dbReference type="SMART" id="SM01008">
    <property type="entry name" value="Ald_Xan_dh_C"/>
    <property type="match status" value="1"/>
</dbReference>
<dbReference type="OrthoDB" id="9775084at2"/>
<name>S7TU72_DESML</name>
<evidence type="ECO:0000313" key="5">
    <source>
        <dbReference type="EMBL" id="EPR40270.1"/>
    </source>
</evidence>
<evidence type="ECO:0000259" key="4">
    <source>
        <dbReference type="SMART" id="SM01008"/>
    </source>
</evidence>
<dbReference type="eggNOG" id="COG4631">
    <property type="taxonomic scope" value="Bacteria"/>
</dbReference>
<dbReference type="Gene3D" id="3.30.365.10">
    <property type="entry name" value="Aldehyde oxidase/xanthine dehydrogenase, molybdopterin binding domain"/>
    <property type="match status" value="4"/>
</dbReference>
<dbReference type="EMBL" id="ATHJ01000084">
    <property type="protein sequence ID" value="EPR40270.1"/>
    <property type="molecule type" value="Genomic_DNA"/>
</dbReference>
<dbReference type="Gene3D" id="3.90.1170.50">
    <property type="entry name" value="Aldehyde oxidase/xanthine dehydrogenase, a/b hammerhead"/>
    <property type="match status" value="1"/>
</dbReference>
<sequence>MKNRDVALHLCGESRFVDDIVLPPDTLHAFPLVSGLAHGVIQQIDVEAARALEGVLAVLTAADIAGANHIGNAAFEEELLANREVLYCGQPIAVIAAKSAALAREAAALCRVAYQPLEAVFDARRADALGLHFAPPRTFVLGDVDRAWAECAVIVEGVSETGAQEHVYLEPQTALAYPLEDGGLKILSATQSPALTQKIIARILAKPMHLVEVDVLRLGGAFGGKEEQATTWAALAALAADQTGRPVKLALTRSEDMAFTGKRHPYSADFKIGLTRQGRILAYQVKFYQNAGAITDLSLAVLERTLFHANGGYFIPNLKATAVSCRTNLRPNTAFRGFGAPQAMFVLESAIFAAARKMGVDPAVIQQQNLLSEGDSFPYGMKAENARGKATWHRLQKAVPGRREAIEDFNRTHRFEKKAVAFMPLCFGISFTSIFLNQAGALVHIYTDGSVSISCGAVEMGQGVTDKLTAVAARVLSISENRIKIESTNTTRIANMSPTAASTGADMNGQAVWIACRELLGNLKKIVAETLAAAETDTVRIQEEVVYLNNIPTNLTWTQLIGKAYMARVPLSAHAFYATPNLYFDCSTETGRPFAYHVYGCAAVEVTLDCLRGRYRVDRVRIVHDGGKSLDVLVDTGQIEGAVLQGLGWLTSEEMIYRDNGMVETADLSTYKIPDIHAAPEIETAFLGEDHPDGLFRSKAVGEPPLMYAIAVYFALAKAVCAFRPDWEPVFAAPFTPEKVLMALYRSRG</sequence>
<protein>
    <submittedName>
        <fullName evidence="5">Aldehyde oxidase and xanthine dehydrogenase molybdopterin binding protein</fullName>
    </submittedName>
</protein>
<dbReference type="InterPro" id="IPR046867">
    <property type="entry name" value="AldOxase/xan_DH_MoCoBD2"/>
</dbReference>
<dbReference type="InterPro" id="IPR036856">
    <property type="entry name" value="Ald_Oxase/Xan_DH_a/b_sf"/>
</dbReference>
<proteinExistence type="predicted"/>
<dbReference type="InterPro" id="IPR000674">
    <property type="entry name" value="Ald_Oxase/Xan_DH_a/b"/>
</dbReference>
<dbReference type="GO" id="GO:0005506">
    <property type="term" value="F:iron ion binding"/>
    <property type="evidence" value="ECO:0007669"/>
    <property type="project" value="InterPro"/>
</dbReference>
<dbReference type="Pfam" id="PF20256">
    <property type="entry name" value="MoCoBD_2"/>
    <property type="match status" value="1"/>
</dbReference>
<evidence type="ECO:0000313" key="6">
    <source>
        <dbReference type="Proteomes" id="UP000014977"/>
    </source>
</evidence>
<dbReference type="Pfam" id="PF02738">
    <property type="entry name" value="MoCoBD_1"/>
    <property type="match status" value="1"/>
</dbReference>
<keyword evidence="2" id="KW-0560">Oxidoreductase</keyword>
<evidence type="ECO:0000256" key="3">
    <source>
        <dbReference type="ARBA" id="ARBA00053029"/>
    </source>
</evidence>
<feature type="domain" description="Aldehyde oxidase/xanthine dehydrogenase a/b hammerhead" evidence="4">
    <location>
        <begin position="11"/>
        <end position="118"/>
    </location>
</feature>
<gene>
    <name evidence="5" type="ORF">dsmv_2405</name>
</gene>